<feature type="domain" description="DUF403" evidence="1">
    <location>
        <begin position="1"/>
        <end position="315"/>
    </location>
</feature>
<dbReference type="Pfam" id="PF04168">
    <property type="entry name" value="Alpha-E"/>
    <property type="match status" value="1"/>
</dbReference>
<organism evidence="2 3">
    <name type="scientific">Falsiroseomonas frigidaquae</name>
    <dbReference type="NCBI Taxonomy" id="487318"/>
    <lineage>
        <taxon>Bacteria</taxon>
        <taxon>Pseudomonadati</taxon>
        <taxon>Pseudomonadota</taxon>
        <taxon>Alphaproteobacteria</taxon>
        <taxon>Acetobacterales</taxon>
        <taxon>Roseomonadaceae</taxon>
        <taxon>Falsiroseomonas</taxon>
    </lineage>
</organism>
<evidence type="ECO:0000259" key="1">
    <source>
        <dbReference type="Pfam" id="PF04168"/>
    </source>
</evidence>
<gene>
    <name evidence="2" type="ORF">HB662_21775</name>
</gene>
<sequence length="317" mass="35279">MLSRTADSLYWMGRYTERAGNIARGMQVALRMAGLGESLGADPDGPEDEWHSLLVAAGAEPGFREHHQAVTGEAVIRWLALDPRNGASIANCIEAARGNGRAVRTALTVDMWEALNDTWREMRLLAPTATEPDRLPGFLDWVRARAHLFNGAAADTMLRDEGWLFVHLGVMLERADNTARLLDSKHRALSGPDSEGAVAYAQWQALLRSVSALRSFQWLYHTRLRPDLVAELLVMRQELPRSLISCHARVQRVLEGIATATGGRRGDPQRIAGEIQDRLTRGHMPDILAEGLHDWLTAQIDRNIELGHAIHALYLDR</sequence>
<proteinExistence type="predicted"/>
<accession>A0ABX1F541</accession>
<dbReference type="PANTHER" id="PTHR34595">
    <property type="entry name" value="BLR5612 PROTEIN"/>
    <property type="match status" value="1"/>
</dbReference>
<evidence type="ECO:0000313" key="3">
    <source>
        <dbReference type="Proteomes" id="UP000765160"/>
    </source>
</evidence>
<evidence type="ECO:0000313" key="2">
    <source>
        <dbReference type="EMBL" id="NKE47422.1"/>
    </source>
</evidence>
<dbReference type="InterPro" id="IPR051680">
    <property type="entry name" value="ATP-dep_Glu-Cys_Ligase-2"/>
</dbReference>
<protein>
    <submittedName>
        <fullName evidence="2">Alpha-E domain-containing protein</fullName>
    </submittedName>
</protein>
<reference evidence="2 3" key="1">
    <citation type="submission" date="2020-03" db="EMBL/GenBank/DDBJ databases">
        <title>Roseomonas selenitidurans sp. nov. isolated from soil.</title>
        <authorList>
            <person name="Liu H."/>
        </authorList>
    </citation>
    <scope>NUCLEOTIDE SEQUENCE [LARGE SCALE GENOMIC DNA]</scope>
    <source>
        <strain evidence="2 3">JCM 15073</strain>
    </source>
</reference>
<comment type="caution">
    <text evidence="2">The sequence shown here is derived from an EMBL/GenBank/DDBJ whole genome shotgun (WGS) entry which is preliminary data.</text>
</comment>
<dbReference type="EMBL" id="JAAVTX010000006">
    <property type="protein sequence ID" value="NKE47422.1"/>
    <property type="molecule type" value="Genomic_DNA"/>
</dbReference>
<dbReference type="InterPro" id="IPR007296">
    <property type="entry name" value="DUF403"/>
</dbReference>
<dbReference type="PANTHER" id="PTHR34595:SF7">
    <property type="entry name" value="SLL1039 PROTEIN"/>
    <property type="match status" value="1"/>
</dbReference>
<keyword evidence="3" id="KW-1185">Reference proteome</keyword>
<dbReference type="Proteomes" id="UP000765160">
    <property type="component" value="Unassembled WGS sequence"/>
</dbReference>
<name>A0ABX1F541_9PROT</name>
<dbReference type="RefSeq" id="WP_168052732.1">
    <property type="nucleotide sequence ID" value="NZ_JAATJR010000006.1"/>
</dbReference>